<gene>
    <name evidence="4" type="ORF">PRK78_006488</name>
</gene>
<proteinExistence type="predicted"/>
<dbReference type="InterPro" id="IPR055647">
    <property type="entry name" value="DUF7223"/>
</dbReference>
<feature type="domain" description="DUF7223" evidence="3">
    <location>
        <begin position="273"/>
        <end position="512"/>
    </location>
</feature>
<dbReference type="Pfam" id="PF23865">
    <property type="entry name" value="DUF7223"/>
    <property type="match status" value="1"/>
</dbReference>
<dbReference type="Pfam" id="PF22974">
    <property type="entry name" value="DUF7029"/>
    <property type="match status" value="1"/>
</dbReference>
<organism evidence="4 5">
    <name type="scientific">Emydomyces testavorans</name>
    <dbReference type="NCBI Taxonomy" id="2070801"/>
    <lineage>
        <taxon>Eukaryota</taxon>
        <taxon>Fungi</taxon>
        <taxon>Dikarya</taxon>
        <taxon>Ascomycota</taxon>
        <taxon>Pezizomycotina</taxon>
        <taxon>Eurotiomycetes</taxon>
        <taxon>Eurotiomycetidae</taxon>
        <taxon>Onygenales</taxon>
        <taxon>Nannizziopsiaceae</taxon>
        <taxon>Emydomyces</taxon>
    </lineage>
</organism>
<keyword evidence="1" id="KW-0732">Signal</keyword>
<accession>A0AAF0DLG8</accession>
<keyword evidence="5" id="KW-1185">Reference proteome</keyword>
<reference evidence="4" key="1">
    <citation type="submission" date="2023-03" db="EMBL/GenBank/DDBJ databases">
        <title>Emydomyces testavorans Genome Sequence.</title>
        <authorList>
            <person name="Hoyer L."/>
        </authorList>
    </citation>
    <scope>NUCLEOTIDE SEQUENCE</scope>
    <source>
        <strain evidence="4">16-2883</strain>
    </source>
</reference>
<evidence type="ECO:0000256" key="1">
    <source>
        <dbReference type="SAM" id="SignalP"/>
    </source>
</evidence>
<protein>
    <submittedName>
        <fullName evidence="4">Uncharacterized protein</fullName>
    </submittedName>
</protein>
<evidence type="ECO:0000259" key="3">
    <source>
        <dbReference type="Pfam" id="PF23865"/>
    </source>
</evidence>
<dbReference type="AlphaFoldDB" id="A0AAF0DLG8"/>
<dbReference type="EMBL" id="CP120630">
    <property type="protein sequence ID" value="WEW60999.1"/>
    <property type="molecule type" value="Genomic_DNA"/>
</dbReference>
<evidence type="ECO:0000259" key="2">
    <source>
        <dbReference type="Pfam" id="PF22974"/>
    </source>
</evidence>
<name>A0AAF0DLG8_9EURO</name>
<sequence>MRSLFYAAIVAVLTAATVAVPFPGPVATQKRAAFHEPTTPHFLRPLKRSDLEPPDSRQARTLPEFSSFKPLQDANMLFGGLAEPGKLFLANMTLYAPENLPIVMMEAFEGLTSAVDCMGDDGEMSLTFKSKMAYEHALRMWSYINAKEETEFVMIANHDSCGPKGQRQGYKIANVVNDAAKLIVTLKAAAVAWNEFAGSFDLDFGHHKMAPKDLLSLEASGAIGGTGEAMEGFKSELKGAFEGGNDTSKGRKGGVSLPINFPIRIFRPDTEIPLYKGPSSPAEVELSCENCYVYGNLRTTGTLKVENFKTTLLKIDVEPRDFSAAAVFRLDLVNIQRELPYSRTIFDTVIPYTGIEIPGILSVGAKAGFVIHGAITFTGSATFHFGYTSSLPNGGKMTLVIVGEEKTGVTGLNKIETKPIISFDKGQVDLGVTTVPDASITYGFHVLNKYGIEGGIKMGIPVGLNISAGRNPEGWCPGSNITTGVAVSAGAAFKMDFGFWQNKQTPLFKVPLLADPWTCAWYAWQRYTRQDRNPKEIAISVVSVNNNQLQRQQIPSQHDTRL</sequence>
<feature type="chain" id="PRO_5042282166" evidence="1">
    <location>
        <begin position="20"/>
        <end position="562"/>
    </location>
</feature>
<evidence type="ECO:0000313" key="4">
    <source>
        <dbReference type="EMBL" id="WEW60999.1"/>
    </source>
</evidence>
<dbReference type="InterPro" id="IPR054293">
    <property type="entry name" value="DUF7029"/>
</dbReference>
<feature type="domain" description="DUF7029" evidence="2">
    <location>
        <begin position="97"/>
        <end position="201"/>
    </location>
</feature>
<dbReference type="Proteomes" id="UP001219355">
    <property type="component" value="Chromosome 4"/>
</dbReference>
<feature type="signal peptide" evidence="1">
    <location>
        <begin position="1"/>
        <end position="19"/>
    </location>
</feature>
<evidence type="ECO:0000313" key="5">
    <source>
        <dbReference type="Proteomes" id="UP001219355"/>
    </source>
</evidence>